<keyword evidence="2" id="KW-1185">Reference proteome</keyword>
<sequence length="73" mass="8370">MIEVFCTNITCKNQAALILQKLSETFSNCHFNFDLEDCDNILRVESKNRTINVDSIVNIVRDSGYQISILEDI</sequence>
<gene>
    <name evidence="1" type="ORF">FFL01_16420</name>
</gene>
<dbReference type="InterPro" id="IPR036163">
    <property type="entry name" value="HMA_dom_sf"/>
</dbReference>
<dbReference type="OrthoDB" id="1036397at2"/>
<reference evidence="1 2" key="1">
    <citation type="submission" date="2019-06" db="EMBL/GenBank/DDBJ databases">
        <title>Whole genome shotgun sequence of Flavobacterium flevense NBRC 14960.</title>
        <authorList>
            <person name="Hosoyama A."/>
            <person name="Uohara A."/>
            <person name="Ohji S."/>
            <person name="Ichikawa N."/>
        </authorList>
    </citation>
    <scope>NUCLEOTIDE SEQUENCE [LARGE SCALE GENOMIC DNA]</scope>
    <source>
        <strain evidence="1 2">NBRC 14960</strain>
    </source>
</reference>
<dbReference type="Proteomes" id="UP000316775">
    <property type="component" value="Unassembled WGS sequence"/>
</dbReference>
<dbReference type="STRING" id="983.SAMN05443543_107185"/>
<organism evidence="1 2">
    <name type="scientific">Flavobacterium flevense</name>
    <dbReference type="NCBI Taxonomy" id="983"/>
    <lineage>
        <taxon>Bacteria</taxon>
        <taxon>Pseudomonadati</taxon>
        <taxon>Bacteroidota</taxon>
        <taxon>Flavobacteriia</taxon>
        <taxon>Flavobacteriales</taxon>
        <taxon>Flavobacteriaceae</taxon>
        <taxon>Flavobacterium</taxon>
    </lineage>
</organism>
<name>A0A4Y4B078_9FLAO</name>
<comment type="caution">
    <text evidence="1">The sequence shown here is derived from an EMBL/GenBank/DDBJ whole genome shotgun (WGS) entry which is preliminary data.</text>
</comment>
<evidence type="ECO:0000313" key="2">
    <source>
        <dbReference type="Proteomes" id="UP000316775"/>
    </source>
</evidence>
<dbReference type="AlphaFoldDB" id="A0A4Y4B078"/>
<accession>A0A4Y4B078</accession>
<dbReference type="RefSeq" id="WP_073245725.1">
    <property type="nucleotide sequence ID" value="NZ_BJNP01000015.1"/>
</dbReference>
<evidence type="ECO:0008006" key="3">
    <source>
        <dbReference type="Google" id="ProtNLM"/>
    </source>
</evidence>
<dbReference type="GO" id="GO:0046872">
    <property type="term" value="F:metal ion binding"/>
    <property type="evidence" value="ECO:0007669"/>
    <property type="project" value="InterPro"/>
</dbReference>
<protein>
    <recommendedName>
        <fullName evidence="3">HMA domain-containing protein</fullName>
    </recommendedName>
</protein>
<evidence type="ECO:0000313" key="1">
    <source>
        <dbReference type="EMBL" id="GEC72103.1"/>
    </source>
</evidence>
<proteinExistence type="predicted"/>
<dbReference type="EMBL" id="BJNP01000015">
    <property type="protein sequence ID" value="GEC72103.1"/>
    <property type="molecule type" value="Genomic_DNA"/>
</dbReference>
<dbReference type="SUPFAM" id="SSF55008">
    <property type="entry name" value="HMA, heavy metal-associated domain"/>
    <property type="match status" value="1"/>
</dbReference>